<dbReference type="PROSITE" id="PS50937">
    <property type="entry name" value="HTH_MERR_2"/>
    <property type="match status" value="1"/>
</dbReference>
<dbReference type="Gene3D" id="1.10.1660.10">
    <property type="match status" value="1"/>
</dbReference>
<dbReference type="EMBL" id="JACYTN010000002">
    <property type="protein sequence ID" value="MBD8497285.1"/>
    <property type="molecule type" value="Genomic_DNA"/>
</dbReference>
<reference evidence="3 4" key="1">
    <citation type="submission" date="2020-09" db="EMBL/GenBank/DDBJ databases">
        <title>Paenibacillus sp. CAU 1523 isolated from sand of Haeundae Beach.</title>
        <authorList>
            <person name="Kim W."/>
        </authorList>
    </citation>
    <scope>NUCLEOTIDE SEQUENCE [LARGE SCALE GENOMIC DNA]</scope>
    <source>
        <strain evidence="3 4">CAU 1523</strain>
    </source>
</reference>
<dbReference type="Proteomes" id="UP000634529">
    <property type="component" value="Unassembled WGS sequence"/>
</dbReference>
<dbReference type="CDD" id="cd01106">
    <property type="entry name" value="HTH_TipAL-Mta"/>
    <property type="match status" value="1"/>
</dbReference>
<dbReference type="InterPro" id="IPR047057">
    <property type="entry name" value="MerR_fam"/>
</dbReference>
<organism evidence="3 4">
    <name type="scientific">Paenibacillus arenosi</name>
    <dbReference type="NCBI Taxonomy" id="2774142"/>
    <lineage>
        <taxon>Bacteria</taxon>
        <taxon>Bacillati</taxon>
        <taxon>Bacillota</taxon>
        <taxon>Bacilli</taxon>
        <taxon>Bacillales</taxon>
        <taxon>Paenibacillaceae</taxon>
        <taxon>Paenibacillus</taxon>
    </lineage>
</organism>
<dbReference type="RefSeq" id="WP_192023746.1">
    <property type="nucleotide sequence ID" value="NZ_JACYTN010000002.1"/>
</dbReference>
<proteinExistence type="predicted"/>
<dbReference type="SUPFAM" id="SSF46955">
    <property type="entry name" value="Putative DNA-binding domain"/>
    <property type="match status" value="1"/>
</dbReference>
<dbReference type="Pfam" id="PF13411">
    <property type="entry name" value="MerR_1"/>
    <property type="match status" value="1"/>
</dbReference>
<evidence type="ECO:0000313" key="3">
    <source>
        <dbReference type="EMBL" id="MBD8497285.1"/>
    </source>
</evidence>
<name>A0ABR9AVQ0_9BACL</name>
<accession>A0ABR9AVQ0</accession>
<keyword evidence="4" id="KW-1185">Reference proteome</keyword>
<evidence type="ECO:0000259" key="2">
    <source>
        <dbReference type="PROSITE" id="PS50937"/>
    </source>
</evidence>
<gene>
    <name evidence="3" type="ORF">IFO66_03125</name>
</gene>
<evidence type="ECO:0000256" key="1">
    <source>
        <dbReference type="ARBA" id="ARBA00023125"/>
    </source>
</evidence>
<dbReference type="InterPro" id="IPR000551">
    <property type="entry name" value="MerR-type_HTH_dom"/>
</dbReference>
<protein>
    <submittedName>
        <fullName evidence="3">MerR family transcriptional regulator</fullName>
    </submittedName>
</protein>
<dbReference type="InterPro" id="IPR009061">
    <property type="entry name" value="DNA-bd_dom_put_sf"/>
</dbReference>
<evidence type="ECO:0000313" key="4">
    <source>
        <dbReference type="Proteomes" id="UP000634529"/>
    </source>
</evidence>
<dbReference type="PANTHER" id="PTHR30204:SF96">
    <property type="entry name" value="CHROMOSOME-ANCHORING PROTEIN RACA"/>
    <property type="match status" value="1"/>
</dbReference>
<feature type="domain" description="HTH merR-type" evidence="2">
    <location>
        <begin position="1"/>
        <end position="70"/>
    </location>
</feature>
<sequence>MIHINEVSNLTNTTARTLRYYDQIGLLASSAKTQGGHRLYTEEDLQKLQQIQFYKSMGYRISDIKEILTQAEWNWSAGLVKQLTYILDEQARLKEMEQMIRTLVSGIAVEEGNQEEAIQKLIKLTIQDKKRREHFKQAIFNDEELESWSNLPNMNAGTPESMEWIGLIGLLTKYHTCKEPSSPSVQNVIRRMLEKQTEEFENEDEFINKLWEVRKCPDSSEQLGLYPIQPEVLDYMERAYEIFIASNVDRDTKLGEGI</sequence>
<keyword evidence="1" id="KW-0238">DNA-binding</keyword>
<comment type="caution">
    <text evidence="3">The sequence shown here is derived from an EMBL/GenBank/DDBJ whole genome shotgun (WGS) entry which is preliminary data.</text>
</comment>
<dbReference type="SMART" id="SM00422">
    <property type="entry name" value="HTH_MERR"/>
    <property type="match status" value="1"/>
</dbReference>
<dbReference type="PANTHER" id="PTHR30204">
    <property type="entry name" value="REDOX-CYCLING DRUG-SENSING TRANSCRIPTIONAL ACTIVATOR SOXR"/>
    <property type="match status" value="1"/>
</dbReference>